<dbReference type="InterPro" id="IPR012337">
    <property type="entry name" value="RNaseH-like_sf"/>
</dbReference>
<proteinExistence type="predicted"/>
<dbReference type="GO" id="GO:0003676">
    <property type="term" value="F:nucleic acid binding"/>
    <property type="evidence" value="ECO:0007669"/>
    <property type="project" value="InterPro"/>
</dbReference>
<sequence length="86" mass="9808">MKSTTSRGGKKYFVTFIDNCIRNDYVYLLNGKDEAIETSRQYNIEVENQLGKKIRSDRDGDSKSHFAEICLKSGIIHQTVALFTSI</sequence>
<dbReference type="InterPro" id="IPR036397">
    <property type="entry name" value="RNaseH_sf"/>
</dbReference>
<keyword evidence="2" id="KW-1185">Reference proteome</keyword>
<dbReference type="EMBL" id="CP133622">
    <property type="protein sequence ID" value="WMV53959.1"/>
    <property type="molecule type" value="Genomic_DNA"/>
</dbReference>
<dbReference type="Proteomes" id="UP001234989">
    <property type="component" value="Chromosome 11"/>
</dbReference>
<accession>A0AAF0ZYY1</accession>
<name>A0AAF0ZYY1_SOLVR</name>
<gene>
    <name evidence="1" type="ORF">MTR67_047344</name>
</gene>
<dbReference type="PANTHER" id="PTHR42648:SF28">
    <property type="entry name" value="TRANSPOSON-ENCODED PROTEIN WITH RIBONUCLEASE H-LIKE AND RETROVIRUS ZINC FINGER-LIKE DOMAINS"/>
    <property type="match status" value="1"/>
</dbReference>
<dbReference type="SUPFAM" id="SSF53098">
    <property type="entry name" value="Ribonuclease H-like"/>
    <property type="match status" value="1"/>
</dbReference>
<evidence type="ECO:0000313" key="2">
    <source>
        <dbReference type="Proteomes" id="UP001234989"/>
    </source>
</evidence>
<protein>
    <submittedName>
        <fullName evidence="1">Uncharacterized protein</fullName>
    </submittedName>
</protein>
<evidence type="ECO:0000313" key="1">
    <source>
        <dbReference type="EMBL" id="WMV53959.1"/>
    </source>
</evidence>
<dbReference type="AlphaFoldDB" id="A0AAF0ZYY1"/>
<organism evidence="1 2">
    <name type="scientific">Solanum verrucosum</name>
    <dbReference type="NCBI Taxonomy" id="315347"/>
    <lineage>
        <taxon>Eukaryota</taxon>
        <taxon>Viridiplantae</taxon>
        <taxon>Streptophyta</taxon>
        <taxon>Embryophyta</taxon>
        <taxon>Tracheophyta</taxon>
        <taxon>Spermatophyta</taxon>
        <taxon>Magnoliopsida</taxon>
        <taxon>eudicotyledons</taxon>
        <taxon>Gunneridae</taxon>
        <taxon>Pentapetalae</taxon>
        <taxon>asterids</taxon>
        <taxon>lamiids</taxon>
        <taxon>Solanales</taxon>
        <taxon>Solanaceae</taxon>
        <taxon>Solanoideae</taxon>
        <taxon>Solaneae</taxon>
        <taxon>Solanum</taxon>
    </lineage>
</organism>
<dbReference type="Gene3D" id="3.30.420.10">
    <property type="entry name" value="Ribonuclease H-like superfamily/Ribonuclease H"/>
    <property type="match status" value="1"/>
</dbReference>
<dbReference type="InterPro" id="IPR039537">
    <property type="entry name" value="Retrotran_Ty1/copia-like"/>
</dbReference>
<reference evidence="1" key="1">
    <citation type="submission" date="2023-08" db="EMBL/GenBank/DDBJ databases">
        <title>A de novo genome assembly of Solanum verrucosum Schlechtendal, a Mexican diploid species geographically isolated from the other diploid A-genome species in potato relatives.</title>
        <authorList>
            <person name="Hosaka K."/>
        </authorList>
    </citation>
    <scope>NUCLEOTIDE SEQUENCE</scope>
    <source>
        <tissue evidence="1">Young leaves</tissue>
    </source>
</reference>
<dbReference type="PANTHER" id="PTHR42648">
    <property type="entry name" value="TRANSPOSASE, PUTATIVE-RELATED"/>
    <property type="match status" value="1"/>
</dbReference>